<feature type="transmembrane region" description="Helical" evidence="6">
    <location>
        <begin position="105"/>
        <end position="124"/>
    </location>
</feature>
<accession>A0A147KDC7</accession>
<dbReference type="OrthoDB" id="9808930at2"/>
<dbReference type="PATRIC" id="fig|665004.4.peg.177"/>
<evidence type="ECO:0000256" key="6">
    <source>
        <dbReference type="SAM" id="Phobius"/>
    </source>
</evidence>
<feature type="compositionally biased region" description="Pro residues" evidence="5">
    <location>
        <begin position="1"/>
        <end position="10"/>
    </location>
</feature>
<evidence type="ECO:0008006" key="9">
    <source>
        <dbReference type="Google" id="ProtNLM"/>
    </source>
</evidence>
<evidence type="ECO:0000256" key="1">
    <source>
        <dbReference type="ARBA" id="ARBA00004141"/>
    </source>
</evidence>
<evidence type="ECO:0000313" key="7">
    <source>
        <dbReference type="EMBL" id="KUP95249.1"/>
    </source>
</evidence>
<dbReference type="RefSeq" id="WP_068754346.1">
    <property type="nucleotide sequence ID" value="NZ_KQ950180.1"/>
</dbReference>
<dbReference type="Proteomes" id="UP000074382">
    <property type="component" value="Unassembled WGS sequence"/>
</dbReference>
<proteinExistence type="predicted"/>
<keyword evidence="3 6" id="KW-1133">Transmembrane helix</keyword>
<evidence type="ECO:0000256" key="3">
    <source>
        <dbReference type="ARBA" id="ARBA00022989"/>
    </source>
</evidence>
<protein>
    <recommendedName>
        <fullName evidence="9">DUF4870 domain-containing protein</fullName>
    </recommendedName>
</protein>
<evidence type="ECO:0000313" key="8">
    <source>
        <dbReference type="Proteomes" id="UP000074382"/>
    </source>
</evidence>
<evidence type="ECO:0000256" key="4">
    <source>
        <dbReference type="ARBA" id="ARBA00023136"/>
    </source>
</evidence>
<reference evidence="8" key="1">
    <citation type="journal article" date="2017" name="Acta Aliment.">
        <title>Plant polysaccharide degrading enzyme system of Thermpbifida cellulosilytica TB100 revealed by de novo genome project data.</title>
        <authorList>
            <person name="Toth A."/>
            <person name="Baka E."/>
            <person name="Luzics S."/>
            <person name="Bata-Vidacs I."/>
            <person name="Nagy I."/>
            <person name="Balint B."/>
            <person name="Herceg R."/>
            <person name="Olasz F."/>
            <person name="Wilk T."/>
            <person name="Nagy T."/>
            <person name="Kriszt B."/>
            <person name="Nagy I."/>
            <person name="Kukolya J."/>
        </authorList>
    </citation>
    <scope>NUCLEOTIDE SEQUENCE [LARGE SCALE GENOMIC DNA]</scope>
    <source>
        <strain evidence="8">TB100</strain>
    </source>
</reference>
<feature type="region of interest" description="Disordered" evidence="5">
    <location>
        <begin position="1"/>
        <end position="54"/>
    </location>
</feature>
<dbReference type="AlphaFoldDB" id="A0A147KDC7"/>
<comment type="subcellular location">
    <subcellularLocation>
        <location evidence="1">Membrane</location>
        <topology evidence="1">Multi-pass membrane protein</topology>
    </subcellularLocation>
</comment>
<keyword evidence="8" id="KW-1185">Reference proteome</keyword>
<feature type="transmembrane region" description="Helical" evidence="6">
    <location>
        <begin position="62"/>
        <end position="84"/>
    </location>
</feature>
<keyword evidence="4 6" id="KW-0472">Membrane</keyword>
<feature type="transmembrane region" description="Helical" evidence="6">
    <location>
        <begin position="130"/>
        <end position="147"/>
    </location>
</feature>
<evidence type="ECO:0000256" key="2">
    <source>
        <dbReference type="ARBA" id="ARBA00022692"/>
    </source>
</evidence>
<name>A0A147KDC7_THECS</name>
<gene>
    <name evidence="7" type="ORF">AC529_18650</name>
</gene>
<dbReference type="Pfam" id="PF09685">
    <property type="entry name" value="MamF_MmsF"/>
    <property type="match status" value="1"/>
</dbReference>
<organism evidence="7 8">
    <name type="scientific">Thermobifida cellulosilytica TB100</name>
    <dbReference type="NCBI Taxonomy" id="665004"/>
    <lineage>
        <taxon>Bacteria</taxon>
        <taxon>Bacillati</taxon>
        <taxon>Actinomycetota</taxon>
        <taxon>Actinomycetes</taxon>
        <taxon>Streptosporangiales</taxon>
        <taxon>Nocardiopsidaceae</taxon>
        <taxon>Thermobifida</taxon>
    </lineage>
</organism>
<comment type="caution">
    <text evidence="7">The sequence shown here is derived from an EMBL/GenBank/DDBJ whole genome shotgun (WGS) entry which is preliminary data.</text>
</comment>
<sequence length="163" mass="17486">MSNPYPPPGPENYGQGGYGPDPSATGGQPGYGQPGYGAPQPGYPPQPGYGQQPAASGDDNTFALLTHLLGIVTMFVGALVMYLVKKDTASPYLRHHLLEALNFQITVTIAYVVSWVLAVVTLGILSFVPAIVWIFGLVFSILATVAANKGEWYRYPVTIRMIK</sequence>
<evidence type="ECO:0000256" key="5">
    <source>
        <dbReference type="SAM" id="MobiDB-lite"/>
    </source>
</evidence>
<dbReference type="EMBL" id="LGEM01000138">
    <property type="protein sequence ID" value="KUP95249.1"/>
    <property type="molecule type" value="Genomic_DNA"/>
</dbReference>
<dbReference type="InterPro" id="IPR019109">
    <property type="entry name" value="MamF_MmsF"/>
</dbReference>
<keyword evidence="2 6" id="KW-0812">Transmembrane</keyword>